<evidence type="ECO:0000256" key="7">
    <source>
        <dbReference type="HAMAP-Rule" id="MF_00412"/>
    </source>
</evidence>
<dbReference type="Proteomes" id="UP000320781">
    <property type="component" value="Unassembled WGS sequence"/>
</dbReference>
<dbReference type="UniPathway" id="UPA00098">
    <property type="reaction ID" value="UER00360"/>
</dbReference>
<organism evidence="9 10">
    <name type="scientific">Aerophobetes bacterium</name>
    <dbReference type="NCBI Taxonomy" id="2030807"/>
    <lineage>
        <taxon>Bacteria</taxon>
        <taxon>Candidatus Aerophobota</taxon>
    </lineage>
</organism>
<reference evidence="9 10" key="1">
    <citation type="submission" date="2019-03" db="EMBL/GenBank/DDBJ databases">
        <title>Metabolic potential of uncultured bacteria and archaea associated with petroleum seepage in deep-sea sediments.</title>
        <authorList>
            <person name="Dong X."/>
            <person name="Hubert C."/>
        </authorList>
    </citation>
    <scope>NUCLEOTIDE SEQUENCE [LARGE SCALE GENOMIC DNA]</scope>
    <source>
        <strain evidence="9">E44_bin92</strain>
    </source>
</reference>
<evidence type="ECO:0000256" key="5">
    <source>
        <dbReference type="ARBA" id="ARBA00023002"/>
    </source>
</evidence>
<keyword evidence="5 7" id="KW-0560">Oxidoreductase</keyword>
<dbReference type="CDD" id="cd07079">
    <property type="entry name" value="ALDH_F18-19_ProA-GPR"/>
    <property type="match status" value="1"/>
</dbReference>
<dbReference type="GO" id="GO:0004350">
    <property type="term" value="F:glutamate-5-semialdehyde dehydrogenase activity"/>
    <property type="evidence" value="ECO:0007669"/>
    <property type="project" value="UniProtKB-UniRule"/>
</dbReference>
<dbReference type="NCBIfam" id="TIGR00407">
    <property type="entry name" value="proA"/>
    <property type="match status" value="1"/>
</dbReference>
<dbReference type="GO" id="GO:0055129">
    <property type="term" value="P:L-proline biosynthetic process"/>
    <property type="evidence" value="ECO:0007669"/>
    <property type="project" value="UniProtKB-UniRule"/>
</dbReference>
<dbReference type="InterPro" id="IPR012134">
    <property type="entry name" value="Glu-5-SA_DH"/>
</dbReference>
<evidence type="ECO:0000256" key="4">
    <source>
        <dbReference type="ARBA" id="ARBA00022857"/>
    </source>
</evidence>
<gene>
    <name evidence="7" type="primary">proA</name>
    <name evidence="9" type="ORF">E3J95_02255</name>
</gene>
<comment type="similarity">
    <text evidence="7">Belongs to the gamma-glutamyl phosphate reductase family.</text>
</comment>
<dbReference type="NCBIfam" id="NF001221">
    <property type="entry name" value="PRK00197.1"/>
    <property type="match status" value="1"/>
</dbReference>
<dbReference type="PROSITE" id="PS01223">
    <property type="entry name" value="PROA"/>
    <property type="match status" value="1"/>
</dbReference>
<dbReference type="Pfam" id="PF00171">
    <property type="entry name" value="Aldedh"/>
    <property type="match status" value="1"/>
</dbReference>
<dbReference type="InterPro" id="IPR020593">
    <property type="entry name" value="G-glutamylP_reductase_CS"/>
</dbReference>
<dbReference type="FunFam" id="3.40.309.10:FF:000006">
    <property type="entry name" value="Gamma-glutamyl phosphate reductase"/>
    <property type="match status" value="1"/>
</dbReference>
<evidence type="ECO:0000256" key="6">
    <source>
        <dbReference type="ARBA" id="ARBA00049024"/>
    </source>
</evidence>
<dbReference type="InterPro" id="IPR016162">
    <property type="entry name" value="Ald_DH_N"/>
</dbReference>
<name>A0A523QKQ6_UNCAE</name>
<dbReference type="AlphaFoldDB" id="A0A523QKQ6"/>
<dbReference type="GO" id="GO:0005737">
    <property type="term" value="C:cytoplasm"/>
    <property type="evidence" value="ECO:0007669"/>
    <property type="project" value="UniProtKB-SubCell"/>
</dbReference>
<dbReference type="Gene3D" id="3.40.605.10">
    <property type="entry name" value="Aldehyde Dehydrogenase, Chain A, domain 1"/>
    <property type="match status" value="1"/>
</dbReference>
<dbReference type="InterPro" id="IPR000965">
    <property type="entry name" value="GPR_dom"/>
</dbReference>
<dbReference type="PANTHER" id="PTHR11063:SF8">
    <property type="entry name" value="DELTA-1-PYRROLINE-5-CARBOXYLATE SYNTHASE"/>
    <property type="match status" value="1"/>
</dbReference>
<dbReference type="Gene3D" id="3.40.309.10">
    <property type="entry name" value="Aldehyde Dehydrogenase, Chain A, domain 2"/>
    <property type="match status" value="1"/>
</dbReference>
<dbReference type="GO" id="GO:0050661">
    <property type="term" value="F:NADP binding"/>
    <property type="evidence" value="ECO:0007669"/>
    <property type="project" value="InterPro"/>
</dbReference>
<proteinExistence type="inferred from homology"/>
<keyword evidence="2 7" id="KW-0028">Amino-acid biosynthesis</keyword>
<dbReference type="SUPFAM" id="SSF53720">
    <property type="entry name" value="ALDH-like"/>
    <property type="match status" value="1"/>
</dbReference>
<evidence type="ECO:0000313" key="10">
    <source>
        <dbReference type="Proteomes" id="UP000320781"/>
    </source>
</evidence>
<sequence>MDIKKSVLVKARMARQAARVLSTTPSRQRDKFVSKAADAVVAVKEEILKENQKDVQYAQKHGLAKAFIDRLTLNEKRIEGMAASLREIAGMPDPVNRITAGWQRPNGLLIEKVTIPIGVIGVIYESRPDVTTDAAGLCVKSANAVILRGGSEALNSNLKIWRVLQQVASTCHLPEACVQMIEVADREAVEELLKLDNYLDMVVPRGGKSLISAVAKMARMPVIKHYEGVCHTYVDCEVDLDLAYRVCFNAKVQRPGTCNAMETLLIHKDVASSFLPRMVKLLENAGVQIRGCDGTCRLVPSALMATETDWATEYLDLILSVKIVDDLNQAIEHIQKYGSGHSEAILTRSYDAARRFVEAVDASAVFVNTSTRFNDGYQFGLGAEIGISTDKLHVRGPMGLEALVSYKYVVYGDGQVRE</sequence>
<comment type="caution">
    <text evidence="9">The sequence shown here is derived from an EMBL/GenBank/DDBJ whole genome shotgun (WGS) entry which is preliminary data.</text>
</comment>
<dbReference type="PANTHER" id="PTHR11063">
    <property type="entry name" value="GLUTAMATE SEMIALDEHYDE DEHYDROGENASE"/>
    <property type="match status" value="1"/>
</dbReference>
<protein>
    <recommendedName>
        <fullName evidence="7">Gamma-glutamyl phosphate reductase</fullName>
        <shortName evidence="7">GPR</shortName>
        <ecNumber evidence="7">1.2.1.41</ecNumber>
    </recommendedName>
    <alternativeName>
        <fullName evidence="7">Glutamate-5-semialdehyde dehydrogenase</fullName>
    </alternativeName>
    <alternativeName>
        <fullName evidence="7">Glutamyl-gamma-semialdehyde dehydrogenase</fullName>
        <shortName evidence="7">GSA dehydrogenase</shortName>
    </alternativeName>
</protein>
<evidence type="ECO:0000259" key="8">
    <source>
        <dbReference type="Pfam" id="PF00171"/>
    </source>
</evidence>
<keyword evidence="3 7" id="KW-0641">Proline biosynthesis</keyword>
<comment type="pathway">
    <text evidence="1 7">Amino-acid biosynthesis; L-proline biosynthesis; L-glutamate 5-semialdehyde from L-glutamate: step 2/2.</text>
</comment>
<dbReference type="InterPro" id="IPR016161">
    <property type="entry name" value="Ald_DH/histidinol_DH"/>
</dbReference>
<comment type="catalytic activity">
    <reaction evidence="6 7">
        <text>L-glutamate 5-semialdehyde + phosphate + NADP(+) = L-glutamyl 5-phosphate + NADPH + H(+)</text>
        <dbReference type="Rhea" id="RHEA:19541"/>
        <dbReference type="ChEBI" id="CHEBI:15378"/>
        <dbReference type="ChEBI" id="CHEBI:43474"/>
        <dbReference type="ChEBI" id="CHEBI:57783"/>
        <dbReference type="ChEBI" id="CHEBI:58066"/>
        <dbReference type="ChEBI" id="CHEBI:58274"/>
        <dbReference type="ChEBI" id="CHEBI:58349"/>
        <dbReference type="EC" id="1.2.1.41"/>
    </reaction>
</comment>
<dbReference type="EC" id="1.2.1.41" evidence="7"/>
<evidence type="ECO:0000256" key="3">
    <source>
        <dbReference type="ARBA" id="ARBA00022650"/>
    </source>
</evidence>
<evidence type="ECO:0000256" key="1">
    <source>
        <dbReference type="ARBA" id="ARBA00004985"/>
    </source>
</evidence>
<evidence type="ECO:0000256" key="2">
    <source>
        <dbReference type="ARBA" id="ARBA00022605"/>
    </source>
</evidence>
<feature type="domain" description="Aldehyde dehydrogenase" evidence="8">
    <location>
        <begin position="12"/>
        <end position="285"/>
    </location>
</feature>
<dbReference type="PIRSF" id="PIRSF000151">
    <property type="entry name" value="GPR"/>
    <property type="match status" value="1"/>
</dbReference>
<dbReference type="EMBL" id="SOKU01000109">
    <property type="protein sequence ID" value="TES86312.1"/>
    <property type="molecule type" value="Genomic_DNA"/>
</dbReference>
<dbReference type="InterPro" id="IPR015590">
    <property type="entry name" value="Aldehyde_DH_dom"/>
</dbReference>
<accession>A0A523QKQ6</accession>
<keyword evidence="4 7" id="KW-0521">NADP</keyword>
<keyword evidence="7" id="KW-0963">Cytoplasm</keyword>
<comment type="function">
    <text evidence="7">Catalyzes the NADPH-dependent reduction of L-glutamate 5-phosphate into L-glutamate 5-semialdehyde and phosphate. The product spontaneously undergoes cyclization to form 1-pyrroline-5-carboxylate.</text>
</comment>
<dbReference type="InterPro" id="IPR016163">
    <property type="entry name" value="Ald_DH_C"/>
</dbReference>
<evidence type="ECO:0000313" key="9">
    <source>
        <dbReference type="EMBL" id="TES86312.1"/>
    </source>
</evidence>
<comment type="subcellular location">
    <subcellularLocation>
        <location evidence="7">Cytoplasm</location>
    </subcellularLocation>
</comment>
<dbReference type="HAMAP" id="MF_00412">
    <property type="entry name" value="ProA"/>
    <property type="match status" value="1"/>
</dbReference>